<keyword evidence="1" id="KW-0175">Coiled coil</keyword>
<feature type="compositionally biased region" description="Gly residues" evidence="2">
    <location>
        <begin position="33"/>
        <end position="42"/>
    </location>
</feature>
<feature type="signal peptide" evidence="3">
    <location>
        <begin position="1"/>
        <end position="16"/>
    </location>
</feature>
<dbReference type="EMBL" id="UZAF01017119">
    <property type="protein sequence ID" value="VDO38112.1"/>
    <property type="molecule type" value="Genomic_DNA"/>
</dbReference>
<dbReference type="Proteomes" id="UP000268014">
    <property type="component" value="Unassembled WGS sequence"/>
</dbReference>
<dbReference type="InterPro" id="IPR052823">
    <property type="entry name" value="SXP/RAL-2_related"/>
</dbReference>
<protein>
    <submittedName>
        <fullName evidence="7">DUF148 domain-containing protein</fullName>
    </submittedName>
</protein>
<reference evidence="5 6" key="2">
    <citation type="submission" date="2018-11" db="EMBL/GenBank/DDBJ databases">
        <authorList>
            <consortium name="Pathogen Informatics"/>
        </authorList>
    </citation>
    <scope>NUCLEOTIDE SEQUENCE [LARGE SCALE GENOMIC DNA]</scope>
    <source>
        <strain evidence="5 6">MHpl1</strain>
    </source>
</reference>
<dbReference type="PANTHER" id="PTHR21593">
    <property type="entry name" value="PRION-LIKE- Q/N-RICH -DOMAIN-BEARING PROTEIN PROTEIN"/>
    <property type="match status" value="1"/>
</dbReference>
<feature type="domain" description="SXP/RAL-2 family protein Ani s 5-like cation-binding" evidence="4">
    <location>
        <begin position="61"/>
        <end position="156"/>
    </location>
</feature>
<dbReference type="WBParaSite" id="HPLM_0000968201-mRNA-1">
    <property type="protein sequence ID" value="HPLM_0000968201-mRNA-1"/>
    <property type="gene ID" value="HPLM_0000968201"/>
</dbReference>
<dbReference type="OrthoDB" id="5867022at2759"/>
<evidence type="ECO:0000256" key="3">
    <source>
        <dbReference type="SAM" id="SignalP"/>
    </source>
</evidence>
<feature type="compositionally biased region" description="Pro residues" evidence="2">
    <location>
        <begin position="20"/>
        <end position="32"/>
    </location>
</feature>
<gene>
    <name evidence="5" type="ORF">HPLM_LOCUS9674</name>
</gene>
<feature type="chain" id="PRO_5043123668" evidence="3">
    <location>
        <begin position="17"/>
        <end position="174"/>
    </location>
</feature>
<keyword evidence="3" id="KW-0732">Signal</keyword>
<dbReference type="Pfam" id="PF02520">
    <property type="entry name" value="ANIS5_cation-bd"/>
    <property type="match status" value="1"/>
</dbReference>
<evidence type="ECO:0000259" key="4">
    <source>
        <dbReference type="Pfam" id="PF02520"/>
    </source>
</evidence>
<evidence type="ECO:0000256" key="2">
    <source>
        <dbReference type="SAM" id="MobiDB-lite"/>
    </source>
</evidence>
<dbReference type="AlphaFoldDB" id="A0A0N4WFZ0"/>
<dbReference type="PANTHER" id="PTHR21593:SF36">
    <property type="entry name" value="DUF148 DOMAIN-CONTAINING PROTEIN-RELATED"/>
    <property type="match status" value="1"/>
</dbReference>
<dbReference type="STRING" id="6290.A0A0N4WFZ0"/>
<proteinExistence type="predicted"/>
<feature type="region of interest" description="Disordered" evidence="2">
    <location>
        <begin position="20"/>
        <end position="44"/>
    </location>
</feature>
<name>A0A0N4WFZ0_HAEPC</name>
<keyword evidence="6" id="KW-1185">Reference proteome</keyword>
<reference evidence="7" key="1">
    <citation type="submission" date="2017-02" db="UniProtKB">
        <authorList>
            <consortium name="WormBaseParasite"/>
        </authorList>
    </citation>
    <scope>IDENTIFICATION</scope>
</reference>
<dbReference type="OMA" id="RNQNLTI"/>
<dbReference type="InterPro" id="IPR003677">
    <property type="entry name" value="ANIS5_cation-bd"/>
</dbReference>
<sequence length="174" mass="19104">MKTAVVFLTVAGIVLCRPNPPDMPPIPPPGGPGGPEGMGGPFGSHWPHPPPPFLNGLSEQARQTYITIMKDMNNTIAKKKSDILAWAQANGVQAQVEEYEKNMTDYKEELKKNITDLIKELPSANKKFNEIIDNEDQSMSQIKTAMDTLSAENPKDPTQPCSTRPFYGAFPAHV</sequence>
<feature type="coiled-coil region" evidence="1">
    <location>
        <begin position="89"/>
        <end position="127"/>
    </location>
</feature>
<evidence type="ECO:0000313" key="7">
    <source>
        <dbReference type="WBParaSite" id="HPLM_0000968201-mRNA-1"/>
    </source>
</evidence>
<evidence type="ECO:0000313" key="6">
    <source>
        <dbReference type="Proteomes" id="UP000268014"/>
    </source>
</evidence>
<evidence type="ECO:0000313" key="5">
    <source>
        <dbReference type="EMBL" id="VDO38112.1"/>
    </source>
</evidence>
<evidence type="ECO:0000256" key="1">
    <source>
        <dbReference type="SAM" id="Coils"/>
    </source>
</evidence>
<organism evidence="7">
    <name type="scientific">Haemonchus placei</name>
    <name type="common">Barber's pole worm</name>
    <dbReference type="NCBI Taxonomy" id="6290"/>
    <lineage>
        <taxon>Eukaryota</taxon>
        <taxon>Metazoa</taxon>
        <taxon>Ecdysozoa</taxon>
        <taxon>Nematoda</taxon>
        <taxon>Chromadorea</taxon>
        <taxon>Rhabditida</taxon>
        <taxon>Rhabditina</taxon>
        <taxon>Rhabditomorpha</taxon>
        <taxon>Strongyloidea</taxon>
        <taxon>Trichostrongylidae</taxon>
        <taxon>Haemonchus</taxon>
    </lineage>
</organism>
<accession>A0A0N4WFZ0</accession>